<organism evidence="3 4">
    <name type="scientific">Limulus polyphemus</name>
    <name type="common">Atlantic horseshoe crab</name>
    <dbReference type="NCBI Taxonomy" id="6850"/>
    <lineage>
        <taxon>Eukaryota</taxon>
        <taxon>Metazoa</taxon>
        <taxon>Ecdysozoa</taxon>
        <taxon>Arthropoda</taxon>
        <taxon>Chelicerata</taxon>
        <taxon>Merostomata</taxon>
        <taxon>Xiphosura</taxon>
        <taxon>Limulidae</taxon>
        <taxon>Limulus</taxon>
    </lineage>
</organism>
<dbReference type="Pfam" id="PF00379">
    <property type="entry name" value="Chitin_bind_4"/>
    <property type="match status" value="1"/>
</dbReference>
<sequence length="125" mass="13630">MFDPDVIQEAPEPYQFQFENTDEDGNTISRSESGDANGAVSGSYGYKTADGVYRQVEYVSDVNGFRPKIKTNEQGTSNSASADVEIVVEEAAAPAPQPVHKIVKIIQPVHGRYIHVPYYGVHAVA</sequence>
<dbReference type="PROSITE" id="PS51155">
    <property type="entry name" value="CHIT_BIND_RR_2"/>
    <property type="match status" value="1"/>
</dbReference>
<evidence type="ECO:0000256" key="2">
    <source>
        <dbReference type="SAM" id="MobiDB-lite"/>
    </source>
</evidence>
<dbReference type="InterPro" id="IPR050468">
    <property type="entry name" value="Cuticle_Struct_Prot"/>
</dbReference>
<keyword evidence="3" id="KW-1185">Reference proteome</keyword>
<proteinExistence type="predicted"/>
<evidence type="ECO:0000313" key="4">
    <source>
        <dbReference type="RefSeq" id="XP_013782801.1"/>
    </source>
</evidence>
<evidence type="ECO:0000256" key="1">
    <source>
        <dbReference type="PROSITE-ProRule" id="PRU00497"/>
    </source>
</evidence>
<keyword evidence="1" id="KW-0193">Cuticle</keyword>
<name>A0ABM1BIR2_LIMPO</name>
<protein>
    <submittedName>
        <fullName evidence="4">Cuticle protein 10.9-like</fullName>
    </submittedName>
</protein>
<evidence type="ECO:0000313" key="3">
    <source>
        <dbReference type="Proteomes" id="UP000694941"/>
    </source>
</evidence>
<gene>
    <name evidence="4" type="primary">LOC106467035</name>
</gene>
<dbReference type="GeneID" id="106467035"/>
<dbReference type="InterPro" id="IPR000618">
    <property type="entry name" value="Insect_cuticle"/>
</dbReference>
<reference evidence="4" key="1">
    <citation type="submission" date="2025-08" db="UniProtKB">
        <authorList>
            <consortium name="RefSeq"/>
        </authorList>
    </citation>
    <scope>IDENTIFICATION</scope>
    <source>
        <tissue evidence="4">Muscle</tissue>
    </source>
</reference>
<dbReference type="PANTHER" id="PTHR10380">
    <property type="entry name" value="CUTICLE PROTEIN"/>
    <property type="match status" value="1"/>
</dbReference>
<feature type="region of interest" description="Disordered" evidence="2">
    <location>
        <begin position="1"/>
        <end position="41"/>
    </location>
</feature>
<accession>A0ABM1BIR2</accession>
<dbReference type="RefSeq" id="XP_013782801.1">
    <property type="nucleotide sequence ID" value="XM_013927347.1"/>
</dbReference>
<dbReference type="Proteomes" id="UP000694941">
    <property type="component" value="Unplaced"/>
</dbReference>